<keyword evidence="4 7" id="KW-0812">Transmembrane</keyword>
<protein>
    <submittedName>
        <fullName evidence="8">Uncharacterized protein</fullName>
    </submittedName>
</protein>
<keyword evidence="9" id="KW-1185">Reference proteome</keyword>
<dbReference type="GO" id="GO:0015211">
    <property type="term" value="F:purine nucleoside transmembrane transporter activity"/>
    <property type="evidence" value="ECO:0007669"/>
    <property type="project" value="InterPro"/>
</dbReference>
<name>A0AAP0NR65_9MAGN</name>
<accession>A0AAP0NR65</accession>
<evidence type="ECO:0000256" key="3">
    <source>
        <dbReference type="ARBA" id="ARBA00022448"/>
    </source>
</evidence>
<keyword evidence="3" id="KW-0813">Transport</keyword>
<feature type="transmembrane region" description="Helical" evidence="7">
    <location>
        <begin position="114"/>
        <end position="134"/>
    </location>
</feature>
<feature type="transmembrane region" description="Helical" evidence="7">
    <location>
        <begin position="30"/>
        <end position="56"/>
    </location>
</feature>
<dbReference type="GO" id="GO:0005345">
    <property type="term" value="F:purine nucleobase transmembrane transporter activity"/>
    <property type="evidence" value="ECO:0007669"/>
    <property type="project" value="UniProtKB-ARBA"/>
</dbReference>
<sequence>MASAALGLLNGVDDYFFSYGASRLLVSTSALIVSTQLAFTAVYVVTVGAVVLGLHASGDHCNESNKQYFAGFFVTLAKARSVWLHLTNGGTYIQEKANQTIPGEAKEFALGEPYYYVLLSFSAIVWQFFFMGAIGGTRERIQDLSIGRPVKLGLYFVVTAAAAGSQRPHGQLLAAATAIVGRLHELLTVSSLGRSASALLAVASSS</sequence>
<dbReference type="PANTHER" id="PTHR31376">
    <property type="entry name" value="OS09G0467300 PROTEIN-RELATED"/>
    <property type="match status" value="1"/>
</dbReference>
<dbReference type="Proteomes" id="UP001420932">
    <property type="component" value="Unassembled WGS sequence"/>
</dbReference>
<dbReference type="PANTHER" id="PTHR31376:SF105">
    <property type="entry name" value="PURINE PERMEASE-RELATED"/>
    <property type="match status" value="1"/>
</dbReference>
<reference evidence="8 9" key="1">
    <citation type="submission" date="2024-01" db="EMBL/GenBank/DDBJ databases">
        <title>Genome assemblies of Stephania.</title>
        <authorList>
            <person name="Yang L."/>
        </authorList>
    </citation>
    <scope>NUCLEOTIDE SEQUENCE [LARGE SCALE GENOMIC DNA]</scope>
    <source>
        <strain evidence="8">YNDBR</strain>
        <tissue evidence="8">Leaf</tissue>
    </source>
</reference>
<feature type="transmembrane region" description="Helical" evidence="7">
    <location>
        <begin position="68"/>
        <end position="86"/>
    </location>
</feature>
<dbReference type="EMBL" id="JBBNAF010000009">
    <property type="protein sequence ID" value="KAK9114745.1"/>
    <property type="molecule type" value="Genomic_DNA"/>
</dbReference>
<comment type="similarity">
    <text evidence="2">Belongs to the purine permeases (TC 2.A.7.14) family.</text>
</comment>
<evidence type="ECO:0000256" key="4">
    <source>
        <dbReference type="ARBA" id="ARBA00022692"/>
    </source>
</evidence>
<evidence type="ECO:0000256" key="6">
    <source>
        <dbReference type="ARBA" id="ARBA00023136"/>
    </source>
</evidence>
<gene>
    <name evidence="8" type="ORF">Syun_021542</name>
</gene>
<evidence type="ECO:0000256" key="2">
    <source>
        <dbReference type="ARBA" id="ARBA00006213"/>
    </source>
</evidence>
<evidence type="ECO:0000313" key="8">
    <source>
        <dbReference type="EMBL" id="KAK9114745.1"/>
    </source>
</evidence>
<dbReference type="GO" id="GO:0016020">
    <property type="term" value="C:membrane"/>
    <property type="evidence" value="ECO:0007669"/>
    <property type="project" value="UniProtKB-SubCell"/>
</dbReference>
<dbReference type="Pfam" id="PF16913">
    <property type="entry name" value="PUNUT"/>
    <property type="match status" value="1"/>
</dbReference>
<evidence type="ECO:0000313" key="9">
    <source>
        <dbReference type="Proteomes" id="UP001420932"/>
    </source>
</evidence>
<keyword evidence="6 7" id="KW-0472">Membrane</keyword>
<comment type="subcellular location">
    <subcellularLocation>
        <location evidence="1">Membrane</location>
    </subcellularLocation>
</comment>
<proteinExistence type="inferred from homology"/>
<organism evidence="8 9">
    <name type="scientific">Stephania yunnanensis</name>
    <dbReference type="NCBI Taxonomy" id="152371"/>
    <lineage>
        <taxon>Eukaryota</taxon>
        <taxon>Viridiplantae</taxon>
        <taxon>Streptophyta</taxon>
        <taxon>Embryophyta</taxon>
        <taxon>Tracheophyta</taxon>
        <taxon>Spermatophyta</taxon>
        <taxon>Magnoliopsida</taxon>
        <taxon>Ranunculales</taxon>
        <taxon>Menispermaceae</taxon>
        <taxon>Menispermoideae</taxon>
        <taxon>Cissampelideae</taxon>
        <taxon>Stephania</taxon>
    </lineage>
</organism>
<evidence type="ECO:0000256" key="7">
    <source>
        <dbReference type="SAM" id="Phobius"/>
    </source>
</evidence>
<dbReference type="AlphaFoldDB" id="A0AAP0NR65"/>
<keyword evidence="5 7" id="KW-1133">Transmembrane helix</keyword>
<evidence type="ECO:0000256" key="5">
    <source>
        <dbReference type="ARBA" id="ARBA00022989"/>
    </source>
</evidence>
<evidence type="ECO:0000256" key="1">
    <source>
        <dbReference type="ARBA" id="ARBA00004370"/>
    </source>
</evidence>
<dbReference type="InterPro" id="IPR030182">
    <property type="entry name" value="PUP_plant"/>
</dbReference>
<comment type="caution">
    <text evidence="8">The sequence shown here is derived from an EMBL/GenBank/DDBJ whole genome shotgun (WGS) entry which is preliminary data.</text>
</comment>